<dbReference type="PANTHER" id="PTHR43625">
    <property type="entry name" value="AFLATOXIN B1 ALDEHYDE REDUCTASE"/>
    <property type="match status" value="1"/>
</dbReference>
<dbReference type="InterPro" id="IPR023210">
    <property type="entry name" value="NADP_OxRdtase_dom"/>
</dbReference>
<dbReference type="Pfam" id="PF00248">
    <property type="entry name" value="Aldo_ket_red"/>
    <property type="match status" value="1"/>
</dbReference>
<dbReference type="GO" id="GO:0016491">
    <property type="term" value="F:oxidoreductase activity"/>
    <property type="evidence" value="ECO:0007669"/>
    <property type="project" value="UniProtKB-KW"/>
</dbReference>
<evidence type="ECO:0000313" key="3">
    <source>
        <dbReference type="EMBL" id="AMB48883.1"/>
    </source>
</evidence>
<proteinExistence type="predicted"/>
<dbReference type="GO" id="GO:0005737">
    <property type="term" value="C:cytoplasm"/>
    <property type="evidence" value="ECO:0007669"/>
    <property type="project" value="TreeGrafter"/>
</dbReference>
<dbReference type="AlphaFoldDB" id="A0A0Y0JAC4"/>
<evidence type="ECO:0000256" key="1">
    <source>
        <dbReference type="ARBA" id="ARBA00023002"/>
    </source>
</evidence>
<gene>
    <name evidence="3" type="ORF">FpFDB2_12</name>
</gene>
<reference evidence="3" key="1">
    <citation type="journal article" date="2016" name="PLoS ONE">
        <title>Two horizontally transferred xenobiotic resistance gene clusters associated with detoxification of benzoxazolinones by Fusarium species.</title>
        <authorList>
            <person name="Glenn A.E."/>
            <person name="Davis C.B."/>
            <person name="Gao M."/>
            <person name="Gold S.E."/>
            <person name="Mitchell T.R."/>
            <person name="Proctor R.H."/>
            <person name="Stewart J.E."/>
            <person name="Snook M.E."/>
        </authorList>
    </citation>
    <scope>NUCLEOTIDE SEQUENCE</scope>
    <source>
        <strain evidence="3">NRRL 62905</strain>
    </source>
</reference>
<dbReference type="PANTHER" id="PTHR43625:SF7">
    <property type="entry name" value="REDUCTASE (YAKC), PUTATIVE (AFU_ORTHOLOGUE AFUA_8G01560)-RELATED"/>
    <property type="match status" value="1"/>
</dbReference>
<evidence type="ECO:0000259" key="2">
    <source>
        <dbReference type="Pfam" id="PF00248"/>
    </source>
</evidence>
<keyword evidence="1" id="KW-0560">Oxidoreductase</keyword>
<dbReference type="SUPFAM" id="SSF51430">
    <property type="entry name" value="NAD(P)-linked oxidoreductase"/>
    <property type="match status" value="1"/>
</dbReference>
<protein>
    <submittedName>
        <fullName evidence="3">Aldo/keto reductase</fullName>
    </submittedName>
</protein>
<dbReference type="InterPro" id="IPR036812">
    <property type="entry name" value="NAD(P)_OxRdtase_dom_sf"/>
</dbReference>
<dbReference type="EMBL" id="KU055635">
    <property type="protein sequence ID" value="AMB48883.1"/>
    <property type="molecule type" value="Genomic_DNA"/>
</dbReference>
<name>A0A0Y0JAC4_GIBIN</name>
<organism evidence="3">
    <name type="scientific">Gibberella intermedia</name>
    <name type="common">Bulb rot disease fungus</name>
    <name type="synonym">Fusarium proliferatum</name>
    <dbReference type="NCBI Taxonomy" id="948311"/>
    <lineage>
        <taxon>Eukaryota</taxon>
        <taxon>Fungi</taxon>
        <taxon>Dikarya</taxon>
        <taxon>Ascomycota</taxon>
        <taxon>Pezizomycotina</taxon>
        <taxon>Sordariomycetes</taxon>
        <taxon>Hypocreomycetidae</taxon>
        <taxon>Hypocreales</taxon>
        <taxon>Nectriaceae</taxon>
        <taxon>Fusarium</taxon>
        <taxon>Fusarium fujikuroi species complex</taxon>
    </lineage>
</organism>
<dbReference type="Gene3D" id="3.20.20.100">
    <property type="entry name" value="NADP-dependent oxidoreductase domain"/>
    <property type="match status" value="2"/>
</dbReference>
<dbReference type="InterPro" id="IPR050791">
    <property type="entry name" value="Aldo-Keto_reductase"/>
</dbReference>
<feature type="domain" description="NADP-dependent oxidoreductase" evidence="2">
    <location>
        <begin position="102"/>
        <end position="243"/>
    </location>
</feature>
<sequence length="267" mass="30013">MVKSMRFRDLQVPTPGFGAMGISFALGNDLSYEEAEPVLLKALERGCTFWDTACGIAAFEGGSVTNSAEHIATYIEGTIERLGFTPDLYYIHRMDPSQQSSSRIDAVQAEYSAFETIHETDGLIDTARELDIEFIAYGPLGHGWLVENFPYQTPEDFAPEDYRRQIPKWQGENFYANKRIADGFRELAKRKKCTLPQVALAWVAAQGMISIPGTTKPERLVENFASRDIELTEEEVKDMRKLVDALKPQGDRYNEVAMRNIVGTLLA</sequence>
<accession>A0A0Y0JAC4</accession>